<dbReference type="AlphaFoldDB" id="A0A1R1PVA3"/>
<evidence type="ECO:0000313" key="2">
    <source>
        <dbReference type="Proteomes" id="UP000188320"/>
    </source>
</evidence>
<keyword evidence="2" id="KW-1185">Reference proteome</keyword>
<dbReference type="EMBL" id="LSSK01000133">
    <property type="protein sequence ID" value="OMH84897.1"/>
    <property type="molecule type" value="Genomic_DNA"/>
</dbReference>
<dbReference type="Proteomes" id="UP000188320">
    <property type="component" value="Unassembled WGS sequence"/>
</dbReference>
<reference evidence="2" key="1">
    <citation type="submission" date="2017-01" db="EMBL/GenBank/DDBJ databases">
        <authorList>
            <person name="Wang Y."/>
            <person name="White M."/>
            <person name="Kvist S."/>
            <person name="Moncalvo J.-M."/>
        </authorList>
    </citation>
    <scope>NUCLEOTIDE SEQUENCE [LARGE SCALE GENOMIC DNA]</scope>
    <source>
        <strain evidence="2">COL-18-3</strain>
    </source>
</reference>
<gene>
    <name evidence="1" type="ORF">AX774_g1568</name>
</gene>
<name>A0A1R1PVA3_ZANCU</name>
<sequence>MNGSFPSFPFSTINAPVNSCCVISASLFFCIACSIHNSHDDLFTSARARFSVEIISFNTLSLNSVIFFLSNHAWYFRCCSKYTSLKLLCARLSHFFTIFRTAVLFSSAKLAKLSTSWFSCSQPSPIPHSTT</sequence>
<proteinExistence type="predicted"/>
<organism evidence="1 2">
    <name type="scientific">Zancudomyces culisetae</name>
    <name type="common">Gut fungus</name>
    <name type="synonym">Smittium culisetae</name>
    <dbReference type="NCBI Taxonomy" id="1213189"/>
    <lineage>
        <taxon>Eukaryota</taxon>
        <taxon>Fungi</taxon>
        <taxon>Fungi incertae sedis</taxon>
        <taxon>Zoopagomycota</taxon>
        <taxon>Kickxellomycotina</taxon>
        <taxon>Harpellomycetes</taxon>
        <taxon>Harpellales</taxon>
        <taxon>Legeriomycetaceae</taxon>
        <taxon>Zancudomyces</taxon>
    </lineage>
</organism>
<accession>A0A1R1PVA3</accession>
<comment type="caution">
    <text evidence="1">The sequence shown here is derived from an EMBL/GenBank/DDBJ whole genome shotgun (WGS) entry which is preliminary data.</text>
</comment>
<protein>
    <submittedName>
        <fullName evidence="1">Uncharacterized protein</fullName>
    </submittedName>
</protein>
<evidence type="ECO:0000313" key="1">
    <source>
        <dbReference type="EMBL" id="OMH84897.1"/>
    </source>
</evidence>